<dbReference type="OrthoDB" id="74460at2759"/>
<dbReference type="InterPro" id="IPR050725">
    <property type="entry name" value="CysQ/Inositol_MonoPase"/>
</dbReference>
<comment type="pathway">
    <text evidence="4">Polyol metabolism; myo-inositol biosynthesis; myo-inositol from D-glucose 6-phosphate: step 2/2.</text>
</comment>
<feature type="transmembrane region" description="Helical" evidence="16">
    <location>
        <begin position="12"/>
        <end position="33"/>
    </location>
</feature>
<gene>
    <name evidence="18" type="primary">LOC106169667</name>
</gene>
<feature type="binding site" evidence="15">
    <location>
        <position position="151"/>
    </location>
    <ligand>
        <name>Mg(2+)</name>
        <dbReference type="ChEBI" id="CHEBI:18420"/>
        <label>1</label>
        <note>catalytic</note>
    </ligand>
</feature>
<keyword evidence="7 16" id="KW-0812">Transmembrane</keyword>
<dbReference type="SUPFAM" id="SSF56655">
    <property type="entry name" value="Carbohydrate phosphatase"/>
    <property type="match status" value="1"/>
</dbReference>
<dbReference type="Proteomes" id="UP000085678">
    <property type="component" value="Unplaced"/>
</dbReference>
<evidence type="ECO:0000256" key="1">
    <source>
        <dbReference type="ARBA" id="ARBA00001033"/>
    </source>
</evidence>
<evidence type="ECO:0000256" key="8">
    <source>
        <dbReference type="ARBA" id="ARBA00022723"/>
    </source>
</evidence>
<feature type="binding site" evidence="15">
    <location>
        <position position="149"/>
    </location>
    <ligand>
        <name>Mg(2+)</name>
        <dbReference type="ChEBI" id="CHEBI:18420"/>
        <label>1</label>
        <note>catalytic</note>
    </ligand>
</feature>
<evidence type="ECO:0000256" key="10">
    <source>
        <dbReference type="ARBA" id="ARBA00022842"/>
    </source>
</evidence>
<dbReference type="AlphaFoldDB" id="A0A1S3J347"/>
<dbReference type="PANTHER" id="PTHR43028">
    <property type="entry name" value="3'(2'),5'-BISPHOSPHATE NUCLEOTIDASE 1"/>
    <property type="match status" value="1"/>
</dbReference>
<organism evidence="17 18">
    <name type="scientific">Lingula anatina</name>
    <name type="common">Brachiopod</name>
    <name type="synonym">Lingula unguis</name>
    <dbReference type="NCBI Taxonomy" id="7574"/>
    <lineage>
        <taxon>Eukaryota</taxon>
        <taxon>Metazoa</taxon>
        <taxon>Spiralia</taxon>
        <taxon>Lophotrochozoa</taxon>
        <taxon>Brachiopoda</taxon>
        <taxon>Linguliformea</taxon>
        <taxon>Lingulata</taxon>
        <taxon>Lingulida</taxon>
        <taxon>Linguloidea</taxon>
        <taxon>Lingulidae</taxon>
        <taxon>Lingula</taxon>
    </lineage>
</organism>
<comment type="catalytic activity">
    <reaction evidence="1">
        <text>a myo-inositol phosphate + H2O = myo-inositol + phosphate</text>
        <dbReference type="Rhea" id="RHEA:24056"/>
        <dbReference type="ChEBI" id="CHEBI:15377"/>
        <dbReference type="ChEBI" id="CHEBI:17268"/>
        <dbReference type="ChEBI" id="CHEBI:43474"/>
        <dbReference type="ChEBI" id="CHEBI:84139"/>
        <dbReference type="EC" id="3.1.3.25"/>
    </reaction>
</comment>
<evidence type="ECO:0000256" key="15">
    <source>
        <dbReference type="PIRSR" id="PIRSR600760-2"/>
    </source>
</evidence>
<dbReference type="PRINTS" id="PR00377">
    <property type="entry name" value="IMPHPHTASES"/>
</dbReference>
<dbReference type="EC" id="3.1.3.25" evidence="6"/>
<dbReference type="KEGG" id="lak:106169667"/>
<dbReference type="Gene3D" id="3.30.540.10">
    <property type="entry name" value="Fructose-1,6-Bisphosphatase, subunit A, domain 1"/>
    <property type="match status" value="1"/>
</dbReference>
<dbReference type="GO" id="GO:0016020">
    <property type="term" value="C:membrane"/>
    <property type="evidence" value="ECO:0007669"/>
    <property type="project" value="UniProtKB-SubCell"/>
</dbReference>
<dbReference type="FunFam" id="3.40.190.80:FF:000007">
    <property type="entry name" value="Blast:Putative inositol monophosphatase 3"/>
    <property type="match status" value="1"/>
</dbReference>
<evidence type="ECO:0000313" key="17">
    <source>
        <dbReference type="Proteomes" id="UP000085678"/>
    </source>
</evidence>
<evidence type="ECO:0000256" key="4">
    <source>
        <dbReference type="ARBA" id="ARBA00005152"/>
    </source>
</evidence>
<dbReference type="PROSITE" id="PS51257">
    <property type="entry name" value="PROKAR_LIPOPROTEIN"/>
    <property type="match status" value="1"/>
</dbReference>
<keyword evidence="10 15" id="KW-0460">Magnesium</keyword>
<dbReference type="RefSeq" id="XP_013404701.1">
    <property type="nucleotide sequence ID" value="XM_013549247.1"/>
</dbReference>
<protein>
    <recommendedName>
        <fullName evidence="6">inositol-phosphate phosphatase</fullName>
        <ecNumber evidence="6">3.1.3.25</ecNumber>
    </recommendedName>
    <alternativeName>
        <fullName evidence="14">Inositol-1(or 4)-monophosphatase 3</fullName>
    </alternativeName>
    <alternativeName>
        <fullName evidence="13">Myo-inositol monophosphatase A3</fullName>
    </alternativeName>
</protein>
<dbReference type="GO" id="GO:0046854">
    <property type="term" value="P:phosphatidylinositol phosphate biosynthetic process"/>
    <property type="evidence" value="ECO:0007669"/>
    <property type="project" value="InterPro"/>
</dbReference>
<accession>A0A1S3J347</accession>
<evidence type="ECO:0000256" key="16">
    <source>
        <dbReference type="SAM" id="Phobius"/>
    </source>
</evidence>
<evidence type="ECO:0000256" key="3">
    <source>
        <dbReference type="ARBA" id="ARBA00004167"/>
    </source>
</evidence>
<dbReference type="GO" id="GO:0008254">
    <property type="term" value="F:3'-nucleotidase activity"/>
    <property type="evidence" value="ECO:0007669"/>
    <property type="project" value="TreeGrafter"/>
</dbReference>
<keyword evidence="17" id="KW-1185">Reference proteome</keyword>
<evidence type="ECO:0000256" key="2">
    <source>
        <dbReference type="ARBA" id="ARBA00001946"/>
    </source>
</evidence>
<dbReference type="GeneID" id="106169667"/>
<evidence type="ECO:0000256" key="14">
    <source>
        <dbReference type="ARBA" id="ARBA00042949"/>
    </source>
</evidence>
<keyword evidence="8 15" id="KW-0479">Metal-binding</keyword>
<evidence type="ECO:0000256" key="5">
    <source>
        <dbReference type="ARBA" id="ARBA00009759"/>
    </source>
</evidence>
<dbReference type="FunFam" id="3.30.540.10:FF:000012">
    <property type="entry name" value="Blast:Putative inositol monophosphatase 3"/>
    <property type="match status" value="1"/>
</dbReference>
<dbReference type="FunCoup" id="A0A1S3J347">
    <property type="interactions" value="1720"/>
</dbReference>
<dbReference type="STRING" id="7574.A0A1S3J347"/>
<dbReference type="PANTHER" id="PTHR43028:SF4">
    <property type="entry name" value="INOSITOL MONOPHOSPHATASE 3"/>
    <property type="match status" value="1"/>
</dbReference>
<dbReference type="InterPro" id="IPR000760">
    <property type="entry name" value="Inositol_monophosphatase-like"/>
</dbReference>
<evidence type="ECO:0000256" key="12">
    <source>
        <dbReference type="ARBA" id="ARBA00023136"/>
    </source>
</evidence>
<evidence type="ECO:0000256" key="9">
    <source>
        <dbReference type="ARBA" id="ARBA00022801"/>
    </source>
</evidence>
<feature type="binding site" evidence="15">
    <location>
        <position position="109"/>
    </location>
    <ligand>
        <name>Mg(2+)</name>
        <dbReference type="ChEBI" id="CHEBI:18420"/>
        <label>1</label>
        <note>catalytic</note>
    </ligand>
</feature>
<proteinExistence type="inferred from homology"/>
<dbReference type="GO" id="GO:0005794">
    <property type="term" value="C:Golgi apparatus"/>
    <property type="evidence" value="ECO:0007669"/>
    <property type="project" value="UniProtKB-ARBA"/>
</dbReference>
<comment type="subcellular location">
    <subcellularLocation>
        <location evidence="3">Membrane</location>
        <topology evidence="3">Single-pass membrane protein</topology>
    </subcellularLocation>
</comment>
<dbReference type="Gene3D" id="3.40.190.80">
    <property type="match status" value="1"/>
</dbReference>
<dbReference type="InParanoid" id="A0A1S3J347"/>
<evidence type="ECO:0000256" key="13">
    <source>
        <dbReference type="ARBA" id="ARBA00042119"/>
    </source>
</evidence>
<keyword evidence="9" id="KW-0378">Hydrolase</keyword>
<evidence type="ECO:0000256" key="11">
    <source>
        <dbReference type="ARBA" id="ARBA00022989"/>
    </source>
</evidence>
<dbReference type="InterPro" id="IPR020550">
    <property type="entry name" value="Inositol_monophosphatase_CS"/>
</dbReference>
<comment type="similarity">
    <text evidence="5">Belongs to the inositol monophosphatase superfamily.</text>
</comment>
<dbReference type="Pfam" id="PF00459">
    <property type="entry name" value="Inositol_P"/>
    <property type="match status" value="1"/>
</dbReference>
<evidence type="ECO:0000313" key="18">
    <source>
        <dbReference type="RefSeq" id="XP_013404701.1"/>
    </source>
</evidence>
<dbReference type="GO" id="GO:0052834">
    <property type="term" value="F:inositol monophosphate phosphatase activity"/>
    <property type="evidence" value="ECO:0007669"/>
    <property type="project" value="UniProtKB-EC"/>
</dbReference>
<feature type="binding site" evidence="15">
    <location>
        <position position="271"/>
    </location>
    <ligand>
        <name>Mg(2+)</name>
        <dbReference type="ChEBI" id="CHEBI:18420"/>
        <label>1</label>
        <note>catalytic</note>
    </ligand>
</feature>
<comment type="cofactor">
    <cofactor evidence="2 15">
        <name>Mg(2+)</name>
        <dbReference type="ChEBI" id="CHEBI:18420"/>
    </cofactor>
</comment>
<evidence type="ECO:0000256" key="7">
    <source>
        <dbReference type="ARBA" id="ARBA00022692"/>
    </source>
</evidence>
<keyword evidence="11 16" id="KW-1133">Transmembrane helix</keyword>
<name>A0A1S3J347_LINAN</name>
<keyword evidence="12 16" id="KW-0472">Membrane</keyword>
<sequence length="331" mass="36487">MSSGRILRLNPLGILVVAAISGCILLYFVHGWFTPKMSMKEVLAASITLAKRGGQRVKEIRETNRLKEQEKGKTKEGAAEMLTEGDMQSHIQIMYGLAKTFPGLKVISEEHEKQTADTSKITRAEIDDPEVALLSDQYVNLKDVAVWIDPLDATQEYTEDLTQYVTVMVCVVVGGQPVMGVIHKPFLQETVWAWVGHGHSKNIRVEDDKEKETTSIIVSRSHAGDVEAAAKETIGQNIKVIPAGGAGYKTVEVIKGNADAYVHKTLIKKWDICAGNAIIKELGGRMTDLFGHDIDYSPEKNVKNEGGLLATTRDHDGYLKKLESMAKSLKQ</sequence>
<reference evidence="18" key="1">
    <citation type="submission" date="2025-08" db="UniProtKB">
        <authorList>
            <consortium name="RefSeq"/>
        </authorList>
    </citation>
    <scope>IDENTIFICATION</scope>
    <source>
        <tissue evidence="18">Gonads</tissue>
    </source>
</reference>
<evidence type="ECO:0000256" key="6">
    <source>
        <dbReference type="ARBA" id="ARBA00013106"/>
    </source>
</evidence>
<dbReference type="PROSITE" id="PS00630">
    <property type="entry name" value="IMP_2"/>
    <property type="match status" value="1"/>
</dbReference>
<feature type="binding site" evidence="15">
    <location>
        <position position="152"/>
    </location>
    <ligand>
        <name>Mg(2+)</name>
        <dbReference type="ChEBI" id="CHEBI:18420"/>
        <label>1</label>
        <note>catalytic</note>
    </ligand>
</feature>
<dbReference type="GO" id="GO:0046872">
    <property type="term" value="F:metal ion binding"/>
    <property type="evidence" value="ECO:0007669"/>
    <property type="project" value="UniProtKB-KW"/>
</dbReference>